<dbReference type="EMBL" id="KQ248647">
    <property type="protein sequence ID" value="KNC71511.1"/>
    <property type="molecule type" value="Genomic_DNA"/>
</dbReference>
<accession>A0A0L0F4G2</accession>
<dbReference type="GeneID" id="25916451"/>
<sequence>MDKYRQALGHRFRRTDEAYRWADAKSSVWGRWEGFCDKAQKDTDLLFASAPFHQIQLLADHEAIILDEFPVEQPRRLFQSQVIVCLRFSRDTTFCNHMLRRWGMLPLTLEGVVVARR</sequence>
<dbReference type="AlphaFoldDB" id="A0A0L0F4G2"/>
<gene>
    <name evidence="1" type="ORF">SARC_15947</name>
</gene>
<organism evidence="1 2">
    <name type="scientific">Sphaeroforma arctica JP610</name>
    <dbReference type="NCBI Taxonomy" id="667725"/>
    <lineage>
        <taxon>Eukaryota</taxon>
        <taxon>Ichthyosporea</taxon>
        <taxon>Ichthyophonida</taxon>
        <taxon>Sphaeroforma</taxon>
    </lineage>
</organism>
<keyword evidence="2" id="KW-1185">Reference proteome</keyword>
<name>A0A0L0F4G2_9EUKA</name>
<protein>
    <submittedName>
        <fullName evidence="1">Uncharacterized protein</fullName>
    </submittedName>
</protein>
<dbReference type="Proteomes" id="UP000054560">
    <property type="component" value="Unassembled WGS sequence"/>
</dbReference>
<evidence type="ECO:0000313" key="1">
    <source>
        <dbReference type="EMBL" id="KNC71511.1"/>
    </source>
</evidence>
<dbReference type="RefSeq" id="XP_014145413.1">
    <property type="nucleotide sequence ID" value="XM_014289938.1"/>
</dbReference>
<evidence type="ECO:0000313" key="2">
    <source>
        <dbReference type="Proteomes" id="UP000054560"/>
    </source>
</evidence>
<proteinExistence type="predicted"/>
<reference evidence="1 2" key="1">
    <citation type="submission" date="2011-02" db="EMBL/GenBank/DDBJ databases">
        <title>The Genome Sequence of Sphaeroforma arctica JP610.</title>
        <authorList>
            <consortium name="The Broad Institute Genome Sequencing Platform"/>
            <person name="Russ C."/>
            <person name="Cuomo C."/>
            <person name="Young S.K."/>
            <person name="Zeng Q."/>
            <person name="Gargeya S."/>
            <person name="Alvarado L."/>
            <person name="Berlin A."/>
            <person name="Chapman S.B."/>
            <person name="Chen Z."/>
            <person name="Freedman E."/>
            <person name="Gellesch M."/>
            <person name="Goldberg J."/>
            <person name="Griggs A."/>
            <person name="Gujja S."/>
            <person name="Heilman E."/>
            <person name="Heiman D."/>
            <person name="Howarth C."/>
            <person name="Mehta T."/>
            <person name="Neiman D."/>
            <person name="Pearson M."/>
            <person name="Roberts A."/>
            <person name="Saif S."/>
            <person name="Shea T."/>
            <person name="Shenoy N."/>
            <person name="Sisk P."/>
            <person name="Stolte C."/>
            <person name="Sykes S."/>
            <person name="White J."/>
            <person name="Yandava C."/>
            <person name="Burger G."/>
            <person name="Gray M.W."/>
            <person name="Holland P.W.H."/>
            <person name="King N."/>
            <person name="Lang F.B.F."/>
            <person name="Roger A.J."/>
            <person name="Ruiz-Trillo I."/>
            <person name="Haas B."/>
            <person name="Nusbaum C."/>
            <person name="Birren B."/>
        </authorList>
    </citation>
    <scope>NUCLEOTIDE SEQUENCE [LARGE SCALE GENOMIC DNA]</scope>
    <source>
        <strain evidence="1 2">JP610</strain>
    </source>
</reference>